<dbReference type="GO" id="GO:0046872">
    <property type="term" value="F:metal ion binding"/>
    <property type="evidence" value="ECO:0007669"/>
    <property type="project" value="UniProtKB-KW"/>
</dbReference>
<protein>
    <recommendedName>
        <fullName evidence="4">Phosphoesterase</fullName>
        <ecNumber evidence="4">3.1.4.-</ecNumber>
    </recommendedName>
</protein>
<dbReference type="GO" id="GO:0016787">
    <property type="term" value="F:hydrolase activity"/>
    <property type="evidence" value="ECO:0007669"/>
    <property type="project" value="UniProtKB-UniRule"/>
</dbReference>
<dbReference type="InterPro" id="IPR029052">
    <property type="entry name" value="Metallo-depent_PP-like"/>
</dbReference>
<evidence type="ECO:0000256" key="1">
    <source>
        <dbReference type="ARBA" id="ARBA00008950"/>
    </source>
</evidence>
<keyword evidence="3" id="KW-0378">Hydrolase</keyword>
<dbReference type="CDD" id="cd00841">
    <property type="entry name" value="MPP_YfcE"/>
    <property type="match status" value="1"/>
</dbReference>
<feature type="domain" description="Calcineurin-like phosphoesterase" evidence="5">
    <location>
        <begin position="1"/>
        <end position="161"/>
    </location>
</feature>
<evidence type="ECO:0000256" key="4">
    <source>
        <dbReference type="RuleBase" id="RU362039"/>
    </source>
</evidence>
<comment type="similarity">
    <text evidence="1 4">Belongs to the metallophosphoesterase superfamily. YfcE family.</text>
</comment>
<dbReference type="Gene3D" id="3.60.21.10">
    <property type="match status" value="1"/>
</dbReference>
<dbReference type="RefSeq" id="WP_132244601.1">
    <property type="nucleotide sequence ID" value="NZ_SLWV01000009.1"/>
</dbReference>
<evidence type="ECO:0000256" key="2">
    <source>
        <dbReference type="ARBA" id="ARBA00022723"/>
    </source>
</evidence>
<comment type="cofactor">
    <cofactor evidence="4">
        <name>a divalent metal cation</name>
        <dbReference type="ChEBI" id="CHEBI:60240"/>
    </cofactor>
</comment>
<keyword evidence="2 4" id="KW-0479">Metal-binding</keyword>
<organism evidence="6 7">
    <name type="scientific">Marinisporobacter balticus</name>
    <dbReference type="NCBI Taxonomy" id="2018667"/>
    <lineage>
        <taxon>Bacteria</taxon>
        <taxon>Bacillati</taxon>
        <taxon>Bacillota</taxon>
        <taxon>Clostridia</taxon>
        <taxon>Peptostreptococcales</taxon>
        <taxon>Thermotaleaceae</taxon>
        <taxon>Marinisporobacter</taxon>
    </lineage>
</organism>
<dbReference type="NCBIfam" id="TIGR00040">
    <property type="entry name" value="yfcE"/>
    <property type="match status" value="1"/>
</dbReference>
<dbReference type="Proteomes" id="UP000294919">
    <property type="component" value="Unassembled WGS sequence"/>
</dbReference>
<dbReference type="EMBL" id="SLWV01000009">
    <property type="protein sequence ID" value="TCO75203.1"/>
    <property type="molecule type" value="Genomic_DNA"/>
</dbReference>
<evidence type="ECO:0000313" key="6">
    <source>
        <dbReference type="EMBL" id="TCO75203.1"/>
    </source>
</evidence>
<dbReference type="InterPro" id="IPR000979">
    <property type="entry name" value="Phosphodiesterase_MJ0936/Vps29"/>
</dbReference>
<gene>
    <name evidence="6" type="ORF">EV214_10934</name>
</gene>
<dbReference type="OrthoDB" id="9800565at2"/>
<accession>A0A4R2KNC1</accession>
<comment type="caution">
    <text evidence="6">The sequence shown here is derived from an EMBL/GenBank/DDBJ whole genome shotgun (WGS) entry which is preliminary data.</text>
</comment>
<evidence type="ECO:0000256" key="3">
    <source>
        <dbReference type="ARBA" id="ARBA00022801"/>
    </source>
</evidence>
<evidence type="ECO:0000313" key="7">
    <source>
        <dbReference type="Proteomes" id="UP000294919"/>
    </source>
</evidence>
<reference evidence="6 7" key="1">
    <citation type="submission" date="2019-03" db="EMBL/GenBank/DDBJ databases">
        <title>Genomic Encyclopedia of Type Strains, Phase IV (KMG-IV): sequencing the most valuable type-strain genomes for metagenomic binning, comparative biology and taxonomic classification.</title>
        <authorList>
            <person name="Goeker M."/>
        </authorList>
    </citation>
    <scope>NUCLEOTIDE SEQUENCE [LARGE SCALE GENOMIC DNA]</scope>
    <source>
        <strain evidence="6 7">DSM 102940</strain>
    </source>
</reference>
<dbReference type="InterPro" id="IPR024654">
    <property type="entry name" value="Calcineurin-like_PHP_lpxH"/>
</dbReference>
<dbReference type="SUPFAM" id="SSF56300">
    <property type="entry name" value="Metallo-dependent phosphatases"/>
    <property type="match status" value="1"/>
</dbReference>
<name>A0A4R2KNC1_9FIRM</name>
<dbReference type="PANTHER" id="PTHR11124">
    <property type="entry name" value="VACUOLAR SORTING PROTEIN VPS29"/>
    <property type="match status" value="1"/>
</dbReference>
<dbReference type="InterPro" id="IPR041802">
    <property type="entry name" value="MPP_YfcE"/>
</dbReference>
<dbReference type="Pfam" id="PF12850">
    <property type="entry name" value="Metallophos_2"/>
    <property type="match status" value="1"/>
</dbReference>
<dbReference type="InterPro" id="IPR020935">
    <property type="entry name" value="PdiEstase_YfcE_CS"/>
</dbReference>
<keyword evidence="7" id="KW-1185">Reference proteome</keyword>
<sequence length="180" mass="20646">MKLFFISDIHGSLYFLEKALEAYKKEKADHLIILGDALYHGPRNPLPKDYKPKEVASLLNAYKEKIIAVRGNCDGEVDQMMLDYPMMGDYSIILYNNRKLFLTHGHIFNKEHLPNLCENDVLIHGHTHIPVAQKLDTIYLLNPGSITLPKGNNPNSYGILEDDLFEIKDLERKIIKSIKL</sequence>
<dbReference type="AlphaFoldDB" id="A0A4R2KNC1"/>
<proteinExistence type="inferred from homology"/>
<dbReference type="PROSITE" id="PS01269">
    <property type="entry name" value="UPF0025"/>
    <property type="match status" value="1"/>
</dbReference>
<dbReference type="EC" id="3.1.4.-" evidence="4"/>
<dbReference type="NCBIfam" id="NF006988">
    <property type="entry name" value="PRK09453.1"/>
    <property type="match status" value="1"/>
</dbReference>
<evidence type="ECO:0000259" key="5">
    <source>
        <dbReference type="Pfam" id="PF12850"/>
    </source>
</evidence>